<organism evidence="1 2">
    <name type="scientific">Echinicola vietnamensis (strain DSM 17526 / LMG 23754 / KMM 6221)</name>
    <dbReference type="NCBI Taxonomy" id="926556"/>
    <lineage>
        <taxon>Bacteria</taxon>
        <taxon>Pseudomonadati</taxon>
        <taxon>Bacteroidota</taxon>
        <taxon>Cytophagia</taxon>
        <taxon>Cytophagales</taxon>
        <taxon>Cyclobacteriaceae</taxon>
        <taxon>Echinicola</taxon>
    </lineage>
</organism>
<dbReference type="AlphaFoldDB" id="L0FXE2"/>
<proteinExistence type="predicted"/>
<sequence length="41" mass="4612">MTKAFLHCPFLGTGTLGVMLFRAGSHLLKCHEHGMIENLWI</sequence>
<gene>
    <name evidence="1" type="ordered locus">Echvi_1155</name>
</gene>
<name>L0FXE2_ECHVK</name>
<accession>L0FXE2</accession>
<evidence type="ECO:0000313" key="1">
    <source>
        <dbReference type="EMBL" id="AGA77426.1"/>
    </source>
</evidence>
<evidence type="ECO:0000313" key="2">
    <source>
        <dbReference type="Proteomes" id="UP000010796"/>
    </source>
</evidence>
<dbReference type="STRING" id="926556.Echvi_1155"/>
<dbReference type="Proteomes" id="UP000010796">
    <property type="component" value="Chromosome"/>
</dbReference>
<dbReference type="EMBL" id="CP003346">
    <property type="protein sequence ID" value="AGA77426.1"/>
    <property type="molecule type" value="Genomic_DNA"/>
</dbReference>
<keyword evidence="2" id="KW-1185">Reference proteome</keyword>
<dbReference type="HOGENOM" id="CLU_3269199_0_0_10"/>
<reference evidence="2" key="1">
    <citation type="submission" date="2012-02" db="EMBL/GenBank/DDBJ databases">
        <title>The complete genome of Echinicola vietnamensis DSM 17526.</title>
        <authorList>
            <person name="Lucas S."/>
            <person name="Copeland A."/>
            <person name="Lapidus A."/>
            <person name="Glavina del Rio T."/>
            <person name="Dalin E."/>
            <person name="Tice H."/>
            <person name="Bruce D."/>
            <person name="Goodwin L."/>
            <person name="Pitluck S."/>
            <person name="Peters L."/>
            <person name="Ovchinnikova G."/>
            <person name="Teshima H."/>
            <person name="Kyrpides N."/>
            <person name="Mavromatis K."/>
            <person name="Ivanova N."/>
            <person name="Brettin T."/>
            <person name="Detter J.C."/>
            <person name="Han C."/>
            <person name="Larimer F."/>
            <person name="Land M."/>
            <person name="Hauser L."/>
            <person name="Markowitz V."/>
            <person name="Cheng J.-F."/>
            <person name="Hugenholtz P."/>
            <person name="Woyke T."/>
            <person name="Wu D."/>
            <person name="Brambilla E."/>
            <person name="Klenk H.-P."/>
            <person name="Eisen J.A."/>
        </authorList>
    </citation>
    <scope>NUCLEOTIDE SEQUENCE [LARGE SCALE GENOMIC DNA]</scope>
    <source>
        <strain evidence="2">DSM 17526 / LMG 23754 / KMM 6221</strain>
    </source>
</reference>
<dbReference type="KEGG" id="evi:Echvi_1155"/>
<protein>
    <submittedName>
        <fullName evidence="1">Uncharacterized protein</fullName>
    </submittedName>
</protein>